<keyword evidence="4" id="KW-0677">Repeat</keyword>
<dbReference type="InterPro" id="IPR051202">
    <property type="entry name" value="Peptidase_C40"/>
</dbReference>
<dbReference type="InterPro" id="IPR000064">
    <property type="entry name" value="NLP_P60_dom"/>
</dbReference>
<evidence type="ECO:0000256" key="5">
    <source>
        <dbReference type="ARBA" id="ARBA00022801"/>
    </source>
</evidence>
<dbReference type="Pfam" id="PF00877">
    <property type="entry name" value="NLPC_P60"/>
    <property type="match status" value="1"/>
</dbReference>
<keyword evidence="5" id="KW-0378">Hydrolase</keyword>
<reference evidence="10 11" key="1">
    <citation type="submission" date="2021-03" db="EMBL/GenBank/DDBJ databases">
        <title>The first data on the complete genome of the tetrodotoxin-producing bacterium.</title>
        <authorList>
            <person name="Melnikova D.I."/>
            <person name="Nijland R."/>
            <person name="Magarlamov T.Y."/>
        </authorList>
    </citation>
    <scope>NUCLEOTIDE SEQUENCE [LARGE SCALE GENOMIC DNA]</scope>
    <source>
        <strain evidence="10 11">1839</strain>
    </source>
</reference>
<evidence type="ECO:0000256" key="2">
    <source>
        <dbReference type="ARBA" id="ARBA00022670"/>
    </source>
</evidence>
<evidence type="ECO:0000256" key="3">
    <source>
        <dbReference type="ARBA" id="ARBA00022729"/>
    </source>
</evidence>
<accession>A0ABX8FHS9</accession>
<dbReference type="InterPro" id="IPR038765">
    <property type="entry name" value="Papain-like_cys_pep_sf"/>
</dbReference>
<dbReference type="PROSITE" id="PS51782">
    <property type="entry name" value="LYSM"/>
    <property type="match status" value="3"/>
</dbReference>
<dbReference type="SMART" id="SM00257">
    <property type="entry name" value="LysM"/>
    <property type="match status" value="3"/>
</dbReference>
<evidence type="ECO:0000313" key="10">
    <source>
        <dbReference type="EMBL" id="QVY63561.1"/>
    </source>
</evidence>
<evidence type="ECO:0000256" key="6">
    <source>
        <dbReference type="ARBA" id="ARBA00022807"/>
    </source>
</evidence>
<sequence length="310" mass="33252">MKKQLLTMAATAGFVFAGLSGQVSASENNYQVSTGDTLWKISVSQQVSVQNLIAWNQLSNATIYPGQTLSLVDPNSQQNIATEYTVKSGDSLWSIASKNSLTVQQLMSYNQLTSNTIYVGQKLKLSGTSSSPIVNAEGTTYTVKSGDTLWNVATRHGITVTALKAMNNMTADTIYVGQVLNIKSSPESTDVSKVSQIITEAKKHIGVPYVWGGTSPAGFDCSGFIHYSFLKAGVTIPRTVETIWAAAKTVAAPKAGDLVFFETYKKGPSHAGIYLGNNEFIHAGSSTGVTISSMNSTYWKPRYLGAKTPF</sequence>
<feature type="domain" description="LysM" evidence="8">
    <location>
        <begin position="139"/>
        <end position="182"/>
    </location>
</feature>
<dbReference type="SUPFAM" id="SSF54001">
    <property type="entry name" value="Cysteine proteinases"/>
    <property type="match status" value="1"/>
</dbReference>
<feature type="domain" description="LysM" evidence="8">
    <location>
        <begin position="28"/>
        <end position="71"/>
    </location>
</feature>
<dbReference type="Pfam" id="PF01476">
    <property type="entry name" value="LysM"/>
    <property type="match status" value="3"/>
</dbReference>
<dbReference type="Gene3D" id="3.90.1720.10">
    <property type="entry name" value="endopeptidase domain like (from Nostoc punctiforme)"/>
    <property type="match status" value="1"/>
</dbReference>
<evidence type="ECO:0000256" key="7">
    <source>
        <dbReference type="SAM" id="SignalP"/>
    </source>
</evidence>
<protein>
    <submittedName>
        <fullName evidence="10">LysM peptidoglycan-binding domain-containing protein</fullName>
    </submittedName>
</protein>
<dbReference type="PANTHER" id="PTHR47053">
    <property type="entry name" value="MUREIN DD-ENDOPEPTIDASE MEPH-RELATED"/>
    <property type="match status" value="1"/>
</dbReference>
<dbReference type="EMBL" id="CP071709">
    <property type="protein sequence ID" value="QVY63561.1"/>
    <property type="molecule type" value="Genomic_DNA"/>
</dbReference>
<dbReference type="CDD" id="cd00118">
    <property type="entry name" value="LysM"/>
    <property type="match status" value="3"/>
</dbReference>
<feature type="chain" id="PRO_5046445001" evidence="7">
    <location>
        <begin position="26"/>
        <end position="310"/>
    </location>
</feature>
<dbReference type="InterPro" id="IPR036779">
    <property type="entry name" value="LysM_dom_sf"/>
</dbReference>
<evidence type="ECO:0000256" key="4">
    <source>
        <dbReference type="ARBA" id="ARBA00022737"/>
    </source>
</evidence>
<keyword evidence="11" id="KW-1185">Reference proteome</keyword>
<dbReference type="Gene3D" id="3.10.350.10">
    <property type="entry name" value="LysM domain"/>
    <property type="match status" value="3"/>
</dbReference>
<dbReference type="SUPFAM" id="SSF54106">
    <property type="entry name" value="LysM domain"/>
    <property type="match status" value="3"/>
</dbReference>
<dbReference type="PANTHER" id="PTHR47053:SF1">
    <property type="entry name" value="MUREIN DD-ENDOPEPTIDASE MEPH-RELATED"/>
    <property type="match status" value="1"/>
</dbReference>
<evidence type="ECO:0000259" key="8">
    <source>
        <dbReference type="PROSITE" id="PS51782"/>
    </source>
</evidence>
<dbReference type="Proteomes" id="UP000679247">
    <property type="component" value="Chromosome"/>
</dbReference>
<evidence type="ECO:0000256" key="1">
    <source>
        <dbReference type="ARBA" id="ARBA00007074"/>
    </source>
</evidence>
<comment type="similarity">
    <text evidence="1">Belongs to the peptidase C40 family.</text>
</comment>
<keyword evidence="2" id="KW-0645">Protease</keyword>
<feature type="domain" description="NlpC/P60" evidence="9">
    <location>
        <begin position="191"/>
        <end position="310"/>
    </location>
</feature>
<evidence type="ECO:0000259" key="9">
    <source>
        <dbReference type="PROSITE" id="PS51935"/>
    </source>
</evidence>
<dbReference type="InterPro" id="IPR018392">
    <property type="entry name" value="LysM"/>
</dbReference>
<organism evidence="10 11">
    <name type="scientific">Cytobacillus gottheilii</name>
    <dbReference type="NCBI Taxonomy" id="859144"/>
    <lineage>
        <taxon>Bacteria</taxon>
        <taxon>Bacillati</taxon>
        <taxon>Bacillota</taxon>
        <taxon>Bacilli</taxon>
        <taxon>Bacillales</taxon>
        <taxon>Bacillaceae</taxon>
        <taxon>Cytobacillus</taxon>
    </lineage>
</organism>
<evidence type="ECO:0000313" key="11">
    <source>
        <dbReference type="Proteomes" id="UP000679247"/>
    </source>
</evidence>
<dbReference type="PROSITE" id="PS51935">
    <property type="entry name" value="NLPC_P60"/>
    <property type="match status" value="1"/>
</dbReference>
<keyword evidence="6" id="KW-0788">Thiol protease</keyword>
<name>A0ABX8FHS9_9BACI</name>
<dbReference type="RefSeq" id="WP_214478695.1">
    <property type="nucleotide sequence ID" value="NZ_CP071709.1"/>
</dbReference>
<feature type="signal peptide" evidence="7">
    <location>
        <begin position="1"/>
        <end position="25"/>
    </location>
</feature>
<keyword evidence="3 7" id="KW-0732">Signal</keyword>
<proteinExistence type="inferred from homology"/>
<feature type="domain" description="LysM" evidence="8">
    <location>
        <begin position="82"/>
        <end position="125"/>
    </location>
</feature>
<gene>
    <name evidence="10" type="ORF">J1899_11150</name>
</gene>